<sequence>MIDDGKAHKVRPPIAFADADGLLQAAEVLRAGGIVAMPTETVYGLCARADDPAAVARIFAAKGRPSTNPLIVHVANRTAAAALAHFDMRADALAERFWPGPLTLVLSRKADSHLAEAVSAGLATVALRCPSHPVMQALLDSVDFPLAAPSANRSGAVSPTAAQHVLASLGSTVDMIVDGGHTADGLESTIVILRDTGWQLLRPGPVLAEDITALAGPQIEAPFHMVEAPGQHASHYAPGKPVRLNARKPASHEFFIGFGSTDGDVNLSAAADLREAAANLYACLHLAAASPCPAVAVAMVPSHGFGIAINDRLSRAAMPPESQCPDHAESMENHYKP</sequence>
<evidence type="ECO:0000256" key="7">
    <source>
        <dbReference type="ARBA" id="ARBA00022694"/>
    </source>
</evidence>
<keyword evidence="9 13" id="KW-0547">Nucleotide-binding</keyword>
<evidence type="ECO:0000256" key="3">
    <source>
        <dbReference type="ARBA" id="ARBA00012584"/>
    </source>
</evidence>
<comment type="subcellular location">
    <subcellularLocation>
        <location evidence="1 13">Cytoplasm</location>
    </subcellularLocation>
</comment>
<evidence type="ECO:0000313" key="17">
    <source>
        <dbReference type="Proteomes" id="UP001259803"/>
    </source>
</evidence>
<comment type="function">
    <text evidence="13">Required for the formation of a threonylcarbamoyl group on adenosine at position 37 (t(6)A37) in tRNAs that read codons beginning with adenine.</text>
</comment>
<dbReference type="PANTHER" id="PTHR17490:SF16">
    <property type="entry name" value="THREONYLCARBAMOYL-AMP SYNTHASE"/>
    <property type="match status" value="1"/>
</dbReference>
<dbReference type="Gene3D" id="3.40.50.11030">
    <property type="entry name" value="Threonylcarbamoyl-AMP synthase, C-terminal domain"/>
    <property type="match status" value="1"/>
</dbReference>
<dbReference type="NCBIfam" id="TIGR00057">
    <property type="entry name" value="L-threonylcarbamoyladenylate synthase"/>
    <property type="match status" value="1"/>
</dbReference>
<evidence type="ECO:0000256" key="6">
    <source>
        <dbReference type="ARBA" id="ARBA00022679"/>
    </source>
</evidence>
<feature type="region of interest" description="Disordered" evidence="14">
    <location>
        <begin position="317"/>
        <end position="337"/>
    </location>
</feature>
<evidence type="ECO:0000256" key="2">
    <source>
        <dbReference type="ARBA" id="ARBA00007663"/>
    </source>
</evidence>
<reference evidence="16 17" key="1">
    <citation type="submission" date="2023-09" db="EMBL/GenBank/DDBJ databases">
        <authorList>
            <person name="Rey-Velasco X."/>
        </authorList>
    </citation>
    <scope>NUCLEOTIDE SEQUENCE [LARGE SCALE GENOMIC DNA]</scope>
    <source>
        <strain evidence="16 17">F390</strain>
    </source>
</reference>
<name>A0ABU2ZIU9_9SPHN</name>
<organism evidence="16 17">
    <name type="scientific">Croceicoccus esteveae</name>
    <dbReference type="NCBI Taxonomy" id="3075597"/>
    <lineage>
        <taxon>Bacteria</taxon>
        <taxon>Pseudomonadati</taxon>
        <taxon>Pseudomonadota</taxon>
        <taxon>Alphaproteobacteria</taxon>
        <taxon>Sphingomonadales</taxon>
        <taxon>Erythrobacteraceae</taxon>
        <taxon>Croceicoccus</taxon>
    </lineage>
</organism>
<dbReference type="InterPro" id="IPR050156">
    <property type="entry name" value="TC-AMP_synthase_SUA5"/>
</dbReference>
<dbReference type="PROSITE" id="PS51163">
    <property type="entry name" value="YRDC"/>
    <property type="match status" value="1"/>
</dbReference>
<dbReference type="PIRSF" id="PIRSF004930">
    <property type="entry name" value="Tln_factor_SUA5"/>
    <property type="match status" value="1"/>
</dbReference>
<gene>
    <name evidence="16" type="ORF">RM533_08520</name>
</gene>
<keyword evidence="8 13" id="KW-0548">Nucleotidyltransferase</keyword>
<dbReference type="Proteomes" id="UP001259803">
    <property type="component" value="Unassembled WGS sequence"/>
</dbReference>
<comment type="catalytic activity">
    <reaction evidence="12 13">
        <text>L-threonine + hydrogencarbonate + ATP = L-threonylcarbamoyladenylate + diphosphate + H2O</text>
        <dbReference type="Rhea" id="RHEA:36407"/>
        <dbReference type="ChEBI" id="CHEBI:15377"/>
        <dbReference type="ChEBI" id="CHEBI:17544"/>
        <dbReference type="ChEBI" id="CHEBI:30616"/>
        <dbReference type="ChEBI" id="CHEBI:33019"/>
        <dbReference type="ChEBI" id="CHEBI:57926"/>
        <dbReference type="ChEBI" id="CHEBI:73682"/>
        <dbReference type="EC" id="2.7.7.87"/>
    </reaction>
</comment>
<feature type="domain" description="YrdC-like" evidence="15">
    <location>
        <begin position="19"/>
        <end position="206"/>
    </location>
</feature>
<evidence type="ECO:0000256" key="14">
    <source>
        <dbReference type="SAM" id="MobiDB-lite"/>
    </source>
</evidence>
<dbReference type="PANTHER" id="PTHR17490">
    <property type="entry name" value="SUA5"/>
    <property type="match status" value="1"/>
</dbReference>
<dbReference type="EMBL" id="JAVRHS010000005">
    <property type="protein sequence ID" value="MDT0576229.1"/>
    <property type="molecule type" value="Genomic_DNA"/>
</dbReference>
<evidence type="ECO:0000256" key="8">
    <source>
        <dbReference type="ARBA" id="ARBA00022695"/>
    </source>
</evidence>
<feature type="compositionally biased region" description="Basic and acidic residues" evidence="14">
    <location>
        <begin position="324"/>
        <end position="337"/>
    </location>
</feature>
<dbReference type="InterPro" id="IPR005145">
    <property type="entry name" value="Sua5_C"/>
</dbReference>
<dbReference type="InterPro" id="IPR006070">
    <property type="entry name" value="Sua5-like_dom"/>
</dbReference>
<dbReference type="InterPro" id="IPR038385">
    <property type="entry name" value="Sua5/YwlC_C"/>
</dbReference>
<evidence type="ECO:0000256" key="1">
    <source>
        <dbReference type="ARBA" id="ARBA00004496"/>
    </source>
</evidence>
<evidence type="ECO:0000256" key="13">
    <source>
        <dbReference type="PIRNR" id="PIRNR004930"/>
    </source>
</evidence>
<dbReference type="Pfam" id="PF01300">
    <property type="entry name" value="Sua5_yciO_yrdC"/>
    <property type="match status" value="1"/>
</dbReference>
<dbReference type="RefSeq" id="WP_311340795.1">
    <property type="nucleotide sequence ID" value="NZ_JAVRHS010000005.1"/>
</dbReference>
<protein>
    <recommendedName>
        <fullName evidence="4 13">Threonylcarbamoyl-AMP synthase</fullName>
        <shortName evidence="13">TC-AMP synthase</shortName>
        <ecNumber evidence="3 13">2.7.7.87</ecNumber>
    </recommendedName>
    <alternativeName>
        <fullName evidence="11 13">L-threonylcarbamoyladenylate synthase</fullName>
    </alternativeName>
</protein>
<comment type="similarity">
    <text evidence="2 13">Belongs to the SUA5 family.</text>
</comment>
<dbReference type="GO" id="GO:0061710">
    <property type="term" value="F:L-threonylcarbamoyladenylate synthase"/>
    <property type="evidence" value="ECO:0007669"/>
    <property type="project" value="UniProtKB-EC"/>
</dbReference>
<dbReference type="Gene3D" id="3.90.870.10">
    <property type="entry name" value="DHBP synthase"/>
    <property type="match status" value="1"/>
</dbReference>
<dbReference type="SUPFAM" id="SSF55821">
    <property type="entry name" value="YrdC/RibB"/>
    <property type="match status" value="1"/>
</dbReference>
<keyword evidence="7 13" id="KW-0819">tRNA processing</keyword>
<evidence type="ECO:0000259" key="15">
    <source>
        <dbReference type="PROSITE" id="PS51163"/>
    </source>
</evidence>
<proteinExistence type="inferred from homology"/>
<dbReference type="InterPro" id="IPR010923">
    <property type="entry name" value="T(6)A37_SUA5"/>
</dbReference>
<evidence type="ECO:0000256" key="11">
    <source>
        <dbReference type="ARBA" id="ARBA00029774"/>
    </source>
</evidence>
<evidence type="ECO:0000256" key="12">
    <source>
        <dbReference type="ARBA" id="ARBA00048366"/>
    </source>
</evidence>
<keyword evidence="10 13" id="KW-0067">ATP-binding</keyword>
<dbReference type="Pfam" id="PF03481">
    <property type="entry name" value="Sua5_C"/>
    <property type="match status" value="1"/>
</dbReference>
<evidence type="ECO:0000256" key="9">
    <source>
        <dbReference type="ARBA" id="ARBA00022741"/>
    </source>
</evidence>
<keyword evidence="17" id="KW-1185">Reference proteome</keyword>
<evidence type="ECO:0000256" key="10">
    <source>
        <dbReference type="ARBA" id="ARBA00022840"/>
    </source>
</evidence>
<keyword evidence="6 13" id="KW-0808">Transferase</keyword>
<evidence type="ECO:0000256" key="5">
    <source>
        <dbReference type="ARBA" id="ARBA00022490"/>
    </source>
</evidence>
<comment type="caution">
    <text evidence="16">The sequence shown here is derived from an EMBL/GenBank/DDBJ whole genome shotgun (WGS) entry which is preliminary data.</text>
</comment>
<evidence type="ECO:0000256" key="4">
    <source>
        <dbReference type="ARBA" id="ARBA00015492"/>
    </source>
</evidence>
<accession>A0ABU2ZIU9</accession>
<dbReference type="EC" id="2.7.7.87" evidence="3 13"/>
<evidence type="ECO:0000313" key="16">
    <source>
        <dbReference type="EMBL" id="MDT0576229.1"/>
    </source>
</evidence>
<dbReference type="InterPro" id="IPR017945">
    <property type="entry name" value="DHBP_synth_RibB-like_a/b_dom"/>
</dbReference>
<keyword evidence="5 13" id="KW-0963">Cytoplasm</keyword>